<comment type="caution">
    <text evidence="2">The sequence shown here is derived from an EMBL/GenBank/DDBJ whole genome shotgun (WGS) entry which is preliminary data.</text>
</comment>
<dbReference type="AlphaFoldDB" id="A0AAE1ULB1"/>
<accession>A0AAE1ULB1</accession>
<gene>
    <name evidence="2" type="ORF">Pmani_006214</name>
</gene>
<protein>
    <recommendedName>
        <fullName evidence="4">Reverse transcriptase domain-containing protein</fullName>
    </recommendedName>
</protein>
<sequence>MEILERTWRARKIRKDCSRDLQRGNNQSEEHKAVRENPPWCVLYADDVILLAKSKRALQRKLKHWREALESRETPGKGSYKTVTPNRDKTEEKKKWERLPRIVTTVKPSASAEAGAKN</sequence>
<dbReference type="EMBL" id="JAWZYT010000477">
    <property type="protein sequence ID" value="KAK4323030.1"/>
    <property type="molecule type" value="Genomic_DNA"/>
</dbReference>
<dbReference type="Proteomes" id="UP001292094">
    <property type="component" value="Unassembled WGS sequence"/>
</dbReference>
<evidence type="ECO:0000256" key="1">
    <source>
        <dbReference type="SAM" id="MobiDB-lite"/>
    </source>
</evidence>
<evidence type="ECO:0000313" key="2">
    <source>
        <dbReference type="EMBL" id="KAK4323030.1"/>
    </source>
</evidence>
<evidence type="ECO:0000313" key="3">
    <source>
        <dbReference type="Proteomes" id="UP001292094"/>
    </source>
</evidence>
<feature type="region of interest" description="Disordered" evidence="1">
    <location>
        <begin position="70"/>
        <end position="98"/>
    </location>
</feature>
<feature type="compositionally biased region" description="Basic and acidic residues" evidence="1">
    <location>
        <begin position="86"/>
        <end position="98"/>
    </location>
</feature>
<organism evidence="2 3">
    <name type="scientific">Petrolisthes manimaculis</name>
    <dbReference type="NCBI Taxonomy" id="1843537"/>
    <lineage>
        <taxon>Eukaryota</taxon>
        <taxon>Metazoa</taxon>
        <taxon>Ecdysozoa</taxon>
        <taxon>Arthropoda</taxon>
        <taxon>Crustacea</taxon>
        <taxon>Multicrustacea</taxon>
        <taxon>Malacostraca</taxon>
        <taxon>Eumalacostraca</taxon>
        <taxon>Eucarida</taxon>
        <taxon>Decapoda</taxon>
        <taxon>Pleocyemata</taxon>
        <taxon>Anomura</taxon>
        <taxon>Galatheoidea</taxon>
        <taxon>Porcellanidae</taxon>
        <taxon>Petrolisthes</taxon>
    </lineage>
</organism>
<reference evidence="2" key="1">
    <citation type="submission" date="2023-11" db="EMBL/GenBank/DDBJ databases">
        <title>Genome assemblies of two species of porcelain crab, Petrolisthes cinctipes and Petrolisthes manimaculis (Anomura: Porcellanidae).</title>
        <authorList>
            <person name="Angst P."/>
        </authorList>
    </citation>
    <scope>NUCLEOTIDE SEQUENCE</scope>
    <source>
        <strain evidence="2">PB745_02</strain>
        <tissue evidence="2">Gill</tissue>
    </source>
</reference>
<proteinExistence type="predicted"/>
<keyword evidence="3" id="KW-1185">Reference proteome</keyword>
<evidence type="ECO:0008006" key="4">
    <source>
        <dbReference type="Google" id="ProtNLM"/>
    </source>
</evidence>
<name>A0AAE1ULB1_9EUCA</name>